<dbReference type="RefSeq" id="WP_325100287.1">
    <property type="nucleotide sequence ID" value="NZ_CP047020.1"/>
</dbReference>
<reference evidence="4 5" key="1">
    <citation type="submission" date="2019-12" db="EMBL/GenBank/DDBJ databases">
        <title>Streptomyces sp. strain T44 isolated from rhizosphere soil of Broussonetia papyrifera.</title>
        <authorList>
            <person name="Mo P."/>
        </authorList>
    </citation>
    <scope>NUCLEOTIDE SEQUENCE [LARGE SCALE GENOMIC DNA]</scope>
    <source>
        <strain evidence="4 5">T44</strain>
    </source>
</reference>
<dbReference type="InterPro" id="IPR002641">
    <property type="entry name" value="PNPLA_dom"/>
</dbReference>
<keyword evidence="5" id="KW-1185">Reference proteome</keyword>
<evidence type="ECO:0000313" key="5">
    <source>
        <dbReference type="Proteomes" id="UP000436138"/>
    </source>
</evidence>
<evidence type="ECO:0000256" key="1">
    <source>
        <dbReference type="ARBA" id="ARBA00023098"/>
    </source>
</evidence>
<protein>
    <recommendedName>
        <fullName evidence="3">PNPLA domain-containing protein</fullName>
    </recommendedName>
</protein>
<keyword evidence="1" id="KW-0443">Lipid metabolism</keyword>
<organism evidence="4 5">
    <name type="scientific">Streptomyces broussonetiae</name>
    <dbReference type="NCBI Taxonomy" id="2686304"/>
    <lineage>
        <taxon>Bacteria</taxon>
        <taxon>Bacillati</taxon>
        <taxon>Actinomycetota</taxon>
        <taxon>Actinomycetes</taxon>
        <taxon>Kitasatosporales</taxon>
        <taxon>Streptomycetaceae</taxon>
        <taxon>Streptomyces</taxon>
    </lineage>
</organism>
<dbReference type="Proteomes" id="UP000436138">
    <property type="component" value="Chromosome"/>
</dbReference>
<dbReference type="Gene3D" id="3.40.1090.10">
    <property type="entry name" value="Cytosolic phospholipase A2 catalytic domain"/>
    <property type="match status" value="1"/>
</dbReference>
<accession>A0A6I6MS59</accession>
<dbReference type="AlphaFoldDB" id="A0A6I6MS59"/>
<dbReference type="KEGG" id="sbro:GQF42_02295"/>
<dbReference type="PROSITE" id="PS51635">
    <property type="entry name" value="PNPLA"/>
    <property type="match status" value="1"/>
</dbReference>
<gene>
    <name evidence="4" type="ORF">GQF42_02295</name>
</gene>
<dbReference type="EMBL" id="CP047020">
    <property type="protein sequence ID" value="QHA02292.1"/>
    <property type="molecule type" value="Genomic_DNA"/>
</dbReference>
<dbReference type="InterPro" id="IPR016035">
    <property type="entry name" value="Acyl_Trfase/lysoPLipase"/>
</dbReference>
<feature type="domain" description="PNPLA" evidence="3">
    <location>
        <begin position="1"/>
        <end position="46"/>
    </location>
</feature>
<proteinExistence type="predicted"/>
<evidence type="ECO:0000256" key="2">
    <source>
        <dbReference type="PROSITE-ProRule" id="PRU01161"/>
    </source>
</evidence>
<comment type="caution">
    <text evidence="2">Lacks conserved residue(s) required for the propagation of feature annotation.</text>
</comment>
<evidence type="ECO:0000259" key="3">
    <source>
        <dbReference type="PROSITE" id="PS51635"/>
    </source>
</evidence>
<dbReference type="GO" id="GO:0006629">
    <property type="term" value="P:lipid metabolic process"/>
    <property type="evidence" value="ECO:0007669"/>
    <property type="project" value="UniProtKB-KW"/>
</dbReference>
<dbReference type="SUPFAM" id="SSF52151">
    <property type="entry name" value="FabD/lysophospholipase-like"/>
    <property type="match status" value="1"/>
</dbReference>
<evidence type="ECO:0000313" key="4">
    <source>
        <dbReference type="EMBL" id="QHA02292.1"/>
    </source>
</evidence>
<sequence length="84" mass="8859">MAPPTDLASAVTASCAIPAWFTPVQINGHRFVDGCAWSDTNLDLLAGEGLDEVIVPAPTCSSGTDPRRGLPARVERRLRGIATQ</sequence>
<dbReference type="Pfam" id="PF01734">
    <property type="entry name" value="Patatin"/>
    <property type="match status" value="1"/>
</dbReference>
<name>A0A6I6MS59_9ACTN</name>